<dbReference type="GeneID" id="38120804"/>
<dbReference type="EMBL" id="PVWQ01000016">
    <property type="protein sequence ID" value="RDW61762.1"/>
    <property type="molecule type" value="Genomic_DNA"/>
</dbReference>
<dbReference type="RefSeq" id="XP_026598893.1">
    <property type="nucleotide sequence ID" value="XM_026752450.1"/>
</dbReference>
<feature type="region of interest" description="Disordered" evidence="1">
    <location>
        <begin position="195"/>
        <end position="214"/>
    </location>
</feature>
<keyword evidence="3" id="KW-1185">Reference proteome</keyword>
<accession>A0A3D8QIW4</accession>
<proteinExistence type="predicted"/>
<feature type="compositionally biased region" description="Gly residues" evidence="1">
    <location>
        <begin position="404"/>
        <end position="413"/>
    </location>
</feature>
<feature type="region of interest" description="Disordered" evidence="1">
    <location>
        <begin position="306"/>
        <end position="413"/>
    </location>
</feature>
<dbReference type="OrthoDB" id="4204700at2759"/>
<reference evidence="2 3" key="1">
    <citation type="journal article" date="2018" name="IMA Fungus">
        <title>IMA Genome-F 9: Draft genome sequence of Annulohypoxylon stygium, Aspergillus mulundensis, Berkeleyomyces basicola (syn. Thielaviopsis basicola), Ceratocystis smalleyi, two Cercospora beticola strains, Coleophoma cylindrospora, Fusarium fracticaudum, Phialophora cf. hyalina, and Morchella septimelata.</title>
        <authorList>
            <person name="Wingfield B.D."/>
            <person name="Bills G.F."/>
            <person name="Dong Y."/>
            <person name="Huang W."/>
            <person name="Nel W.J."/>
            <person name="Swalarsk-Parry B.S."/>
            <person name="Vaghefi N."/>
            <person name="Wilken P.M."/>
            <person name="An Z."/>
            <person name="de Beer Z.W."/>
            <person name="De Vos L."/>
            <person name="Chen L."/>
            <person name="Duong T.A."/>
            <person name="Gao Y."/>
            <person name="Hammerbacher A."/>
            <person name="Kikkert J.R."/>
            <person name="Li Y."/>
            <person name="Li H."/>
            <person name="Li K."/>
            <person name="Li Q."/>
            <person name="Liu X."/>
            <person name="Ma X."/>
            <person name="Naidoo K."/>
            <person name="Pethybridge S.J."/>
            <person name="Sun J."/>
            <person name="Steenkamp E.T."/>
            <person name="van der Nest M.A."/>
            <person name="van Wyk S."/>
            <person name="Wingfield M.J."/>
            <person name="Xiong C."/>
            <person name="Yue Q."/>
            <person name="Zhang X."/>
        </authorList>
    </citation>
    <scope>NUCLEOTIDE SEQUENCE [LARGE SCALE GENOMIC DNA]</scope>
    <source>
        <strain evidence="2 3">DSM 5745</strain>
    </source>
</reference>
<dbReference type="Proteomes" id="UP000256690">
    <property type="component" value="Unassembled WGS sequence"/>
</dbReference>
<gene>
    <name evidence="2" type="ORF">DSM5745_10434</name>
</gene>
<evidence type="ECO:0008006" key="4">
    <source>
        <dbReference type="Google" id="ProtNLM"/>
    </source>
</evidence>
<dbReference type="AlphaFoldDB" id="A0A3D8QIW4"/>
<evidence type="ECO:0000313" key="2">
    <source>
        <dbReference type="EMBL" id="RDW61762.1"/>
    </source>
</evidence>
<evidence type="ECO:0000256" key="1">
    <source>
        <dbReference type="SAM" id="MobiDB-lite"/>
    </source>
</evidence>
<evidence type="ECO:0000313" key="3">
    <source>
        <dbReference type="Proteomes" id="UP000256690"/>
    </source>
</evidence>
<protein>
    <recommendedName>
        <fullName evidence="4">Endo-1,3(4)-beta-glucanase</fullName>
    </recommendedName>
</protein>
<comment type="caution">
    <text evidence="2">The sequence shown here is derived from an EMBL/GenBank/DDBJ whole genome shotgun (WGS) entry which is preliminary data.</text>
</comment>
<organism evidence="2 3">
    <name type="scientific">Aspergillus mulundensis</name>
    <dbReference type="NCBI Taxonomy" id="1810919"/>
    <lineage>
        <taxon>Eukaryota</taxon>
        <taxon>Fungi</taxon>
        <taxon>Dikarya</taxon>
        <taxon>Ascomycota</taxon>
        <taxon>Pezizomycotina</taxon>
        <taxon>Eurotiomycetes</taxon>
        <taxon>Eurotiomycetidae</taxon>
        <taxon>Eurotiales</taxon>
        <taxon>Aspergillaceae</taxon>
        <taxon>Aspergillus</taxon>
        <taxon>Aspergillus subgen. Nidulantes</taxon>
    </lineage>
</organism>
<dbReference type="STRING" id="1810919.A0A3D8QIW4"/>
<feature type="compositionally biased region" description="Polar residues" evidence="1">
    <location>
        <begin position="253"/>
        <end position="291"/>
    </location>
</feature>
<feature type="compositionally biased region" description="Basic and acidic residues" evidence="1">
    <location>
        <begin position="374"/>
        <end position="399"/>
    </location>
</feature>
<feature type="compositionally biased region" description="Low complexity" evidence="1">
    <location>
        <begin position="348"/>
        <end position="361"/>
    </location>
</feature>
<sequence>MSSVIPEDDPLAQRIAILASRQRPFPLSPVLAPGVKLNPDSIFDPGFFRYPGFLGTRNYHRHVGNKVSDLVGVGSAIINRPLTQDELDFYVETTSQQASSTRTAFLIGAGLGFPSSILMSEPRAAFKKYAPPIDQNNPLKFFNRFLDTLKKMREANPALWRRTLFAPVNCSATLAIVLGLIEVASSMSEGVARMRDDPRMKQHNADLRNADKQQADNRRRIALIDHARMLQGKEAVDVFSREDTNENGFEELPSTTPSNQAETSASPSRRLETYTSSTSNDQSMSAWPSSTSGTYTYGAPAANESKESSFFDDDASPIAPVHQDTNTTSAGSAWERIRQQNQMQSRNPSPYQSTSPYPSQPRYERAQPTADSGSDAHRERERAQAEFDRMLEAERHQQDDSDGGSRGSRGGWR</sequence>
<feature type="region of interest" description="Disordered" evidence="1">
    <location>
        <begin position="246"/>
        <end position="291"/>
    </location>
</feature>
<name>A0A3D8QIW4_9EURO</name>